<feature type="compositionally biased region" description="Polar residues" evidence="1">
    <location>
        <begin position="160"/>
        <end position="174"/>
    </location>
</feature>
<dbReference type="EMBL" id="WKFB01000828">
    <property type="protein sequence ID" value="KAF6717604.1"/>
    <property type="molecule type" value="Genomic_DNA"/>
</dbReference>
<feature type="region of interest" description="Disordered" evidence="1">
    <location>
        <begin position="139"/>
        <end position="174"/>
    </location>
</feature>
<evidence type="ECO:0000256" key="1">
    <source>
        <dbReference type="SAM" id="MobiDB-lite"/>
    </source>
</evidence>
<accession>A0A834BUE7</accession>
<proteinExistence type="predicted"/>
<sequence length="219" mass="24158">MECQHLFTVKTEEHGLHGNRLADPCLLGSRMSDQYFLGLQTEDRLCSGSFQTASKSHPDAPKANKCHLRMKVEDCTVFGARMDSHLLPGAGMEDQLSVKATLQRGLYQVQRPATSSCPQPRWPPSFSLWLQRRAAILRSQDGGPMPPSRPVAGHVERAGKSSSQQVDRMTPPTRNSAALKVDVESFHPLKPLNSQESPPGKTLLSLLLLCGRTLMRFTG</sequence>
<dbReference type="AlphaFoldDB" id="A0A834BUE7"/>
<evidence type="ECO:0000313" key="3">
    <source>
        <dbReference type="Proteomes" id="UP000646548"/>
    </source>
</evidence>
<name>A0A834BUE7_ORYME</name>
<comment type="caution">
    <text evidence="2">The sequence shown here is derived from an EMBL/GenBank/DDBJ whole genome shotgun (WGS) entry which is preliminary data.</text>
</comment>
<reference evidence="2" key="1">
    <citation type="journal article" name="BMC Genomics">
        <title>Long-read sequencing and de novo genome assembly of marine medaka (Oryzias melastigma).</title>
        <authorList>
            <person name="Liang P."/>
            <person name="Saqib H.S.A."/>
            <person name="Ni X."/>
            <person name="Shen Y."/>
        </authorList>
    </citation>
    <scope>NUCLEOTIDE SEQUENCE</scope>
    <source>
        <strain evidence="2">Bigg-433</strain>
    </source>
</reference>
<protein>
    <submittedName>
        <fullName evidence="2">Uncharacterized protein</fullName>
    </submittedName>
</protein>
<evidence type="ECO:0000313" key="2">
    <source>
        <dbReference type="EMBL" id="KAF6717604.1"/>
    </source>
</evidence>
<gene>
    <name evidence="2" type="ORF">FQA47_003767</name>
</gene>
<organism evidence="2 3">
    <name type="scientific">Oryzias melastigma</name>
    <name type="common">Marine medaka</name>
    <dbReference type="NCBI Taxonomy" id="30732"/>
    <lineage>
        <taxon>Eukaryota</taxon>
        <taxon>Metazoa</taxon>
        <taxon>Chordata</taxon>
        <taxon>Craniata</taxon>
        <taxon>Vertebrata</taxon>
        <taxon>Euteleostomi</taxon>
        <taxon>Actinopterygii</taxon>
        <taxon>Neopterygii</taxon>
        <taxon>Teleostei</taxon>
        <taxon>Neoteleostei</taxon>
        <taxon>Acanthomorphata</taxon>
        <taxon>Ovalentaria</taxon>
        <taxon>Atherinomorphae</taxon>
        <taxon>Beloniformes</taxon>
        <taxon>Adrianichthyidae</taxon>
        <taxon>Oryziinae</taxon>
        <taxon>Oryzias</taxon>
    </lineage>
</organism>
<dbReference type="Proteomes" id="UP000646548">
    <property type="component" value="Unassembled WGS sequence"/>
</dbReference>